<proteinExistence type="predicted"/>
<name>A0ABU1G688_9GAMM</name>
<dbReference type="EMBL" id="JARWAK010000019">
    <property type="protein sequence ID" value="MDR5868430.1"/>
    <property type="molecule type" value="Genomic_DNA"/>
</dbReference>
<dbReference type="PANTHER" id="PTHR42794:SF2">
    <property type="entry name" value="ABC TRANSPORTER ATP-BINDING PROTEIN"/>
    <property type="match status" value="1"/>
</dbReference>
<evidence type="ECO:0000259" key="3">
    <source>
        <dbReference type="PROSITE" id="PS50893"/>
    </source>
</evidence>
<dbReference type="InterPro" id="IPR003593">
    <property type="entry name" value="AAA+_ATPase"/>
</dbReference>
<dbReference type="Gene3D" id="3.40.50.300">
    <property type="entry name" value="P-loop containing nucleotide triphosphate hydrolases"/>
    <property type="match status" value="1"/>
</dbReference>
<protein>
    <submittedName>
        <fullName evidence="4">ABC transporter ATP-binding protein</fullName>
    </submittedName>
</protein>
<dbReference type="PROSITE" id="PS50893">
    <property type="entry name" value="ABC_TRANSPORTER_2"/>
    <property type="match status" value="1"/>
</dbReference>
<evidence type="ECO:0000313" key="4">
    <source>
        <dbReference type="EMBL" id="MDR5868430.1"/>
    </source>
</evidence>
<dbReference type="InterPro" id="IPR003439">
    <property type="entry name" value="ABC_transporter-like_ATP-bd"/>
</dbReference>
<keyword evidence="2 4" id="KW-0067">ATP-binding</keyword>
<keyword evidence="5" id="KW-1185">Reference proteome</keyword>
<evidence type="ECO:0000256" key="2">
    <source>
        <dbReference type="ARBA" id="ARBA00022840"/>
    </source>
</evidence>
<dbReference type="Proteomes" id="UP001264519">
    <property type="component" value="Unassembled WGS sequence"/>
</dbReference>
<reference evidence="4 5" key="1">
    <citation type="submission" date="2023-04" db="EMBL/GenBank/DDBJ databases">
        <title>A long-awaited taxogenomic arrangement of the family Halomonadaceae.</title>
        <authorList>
            <person name="De La Haba R."/>
            <person name="Chuvochina M."/>
            <person name="Wittouck S."/>
            <person name="Arahal D.R."/>
            <person name="Sanchez-Porro C."/>
            <person name="Hugenholtz P."/>
            <person name="Ventosa A."/>
        </authorList>
    </citation>
    <scope>NUCLEOTIDE SEQUENCE [LARGE SCALE GENOMIC DNA]</scope>
    <source>
        <strain evidence="4 5">DSM 23530</strain>
    </source>
</reference>
<dbReference type="SUPFAM" id="SSF52540">
    <property type="entry name" value="P-loop containing nucleoside triphosphate hydrolases"/>
    <property type="match status" value="1"/>
</dbReference>
<comment type="caution">
    <text evidence="4">The sequence shown here is derived from an EMBL/GenBank/DDBJ whole genome shotgun (WGS) entry which is preliminary data.</text>
</comment>
<keyword evidence="1" id="KW-0547">Nucleotide-binding</keyword>
<dbReference type="InterPro" id="IPR027417">
    <property type="entry name" value="P-loop_NTPase"/>
</dbReference>
<gene>
    <name evidence="4" type="ORF">QC818_16720</name>
</gene>
<dbReference type="PANTHER" id="PTHR42794">
    <property type="entry name" value="HEMIN IMPORT ATP-BINDING PROTEIN HMUV"/>
    <property type="match status" value="1"/>
</dbReference>
<dbReference type="Pfam" id="PF00005">
    <property type="entry name" value="ABC_tran"/>
    <property type="match status" value="1"/>
</dbReference>
<evidence type="ECO:0000256" key="1">
    <source>
        <dbReference type="ARBA" id="ARBA00022741"/>
    </source>
</evidence>
<dbReference type="SMART" id="SM00382">
    <property type="entry name" value="AAA"/>
    <property type="match status" value="1"/>
</dbReference>
<accession>A0ABU1G688</accession>
<organism evidence="4 5">
    <name type="scientific">Halomonas koreensis</name>
    <dbReference type="NCBI Taxonomy" id="245385"/>
    <lineage>
        <taxon>Bacteria</taxon>
        <taxon>Pseudomonadati</taxon>
        <taxon>Pseudomonadota</taxon>
        <taxon>Gammaproteobacteria</taxon>
        <taxon>Oceanospirillales</taxon>
        <taxon>Halomonadaceae</taxon>
        <taxon>Halomonas</taxon>
    </lineage>
</organism>
<feature type="domain" description="ABC transporter" evidence="3">
    <location>
        <begin position="1"/>
        <end position="235"/>
    </location>
</feature>
<sequence>MHDDDLLVQSVALDGRLAIEGPLAAPAGAVTVLLGPNGAGKSTLLKALAGIEPARLEASLGGRELATLPAAERRDAFYYLPQLGNSQAALSVHEAVLLSYKTLHPGRVRPTDLARVEAALAGMGLEALAGRRLASLSGGQYQRVAIAQAVVRRPRILMMDEPTSALDLHQQLRVLEWLRAEADSGRTVLLALHDLNLAARFADRCWLLKEGRCRLAGPAGSCLTADHLEPLFDVRLEVDAGEDGAPRIQALGLRQRCVPGGEPLGSRAARV</sequence>
<evidence type="ECO:0000313" key="5">
    <source>
        <dbReference type="Proteomes" id="UP001264519"/>
    </source>
</evidence>
<dbReference type="GO" id="GO:0005524">
    <property type="term" value="F:ATP binding"/>
    <property type="evidence" value="ECO:0007669"/>
    <property type="project" value="UniProtKB-KW"/>
</dbReference>
<dbReference type="RefSeq" id="WP_309654005.1">
    <property type="nucleotide sequence ID" value="NZ_JARWAK010000019.1"/>
</dbReference>
<dbReference type="CDD" id="cd03214">
    <property type="entry name" value="ABC_Iron-Siderophores_B12_Hemin"/>
    <property type="match status" value="1"/>
</dbReference>